<feature type="non-terminal residue" evidence="1">
    <location>
        <position position="85"/>
    </location>
</feature>
<feature type="non-terminal residue" evidence="1">
    <location>
        <position position="1"/>
    </location>
</feature>
<evidence type="ECO:0000313" key="2">
    <source>
        <dbReference type="Proteomes" id="UP000228497"/>
    </source>
</evidence>
<dbReference type="AlphaFoldDB" id="A0A2M7FDG0"/>
<protein>
    <submittedName>
        <fullName evidence="1">Uncharacterized protein</fullName>
    </submittedName>
</protein>
<gene>
    <name evidence="1" type="ORF">COW49_01975</name>
</gene>
<evidence type="ECO:0000313" key="1">
    <source>
        <dbReference type="EMBL" id="PIV87024.1"/>
    </source>
</evidence>
<comment type="caution">
    <text evidence="1">The sequence shown here is derived from an EMBL/GenBank/DDBJ whole genome shotgun (WGS) entry which is preliminary data.</text>
</comment>
<dbReference type="Proteomes" id="UP000228497">
    <property type="component" value="Unassembled WGS sequence"/>
</dbReference>
<sequence length="85" mass="8870">ARITWVDGDLVDGVDAILSLIQTPAGINETLWTFTDANDDAIYYPGSSNATWPSQLLNGTLSLAITSGGATKTGGAIIYISPIPM</sequence>
<accession>A0A2M7FDG0</accession>
<name>A0A2M7FDG0_9BACT</name>
<proteinExistence type="predicted"/>
<dbReference type="EMBL" id="PFFD01000088">
    <property type="protein sequence ID" value="PIV87024.1"/>
    <property type="molecule type" value="Genomic_DNA"/>
</dbReference>
<organism evidence="1 2">
    <name type="scientific">Candidatus Kaiserbacteria bacterium CG17_big_fil_post_rev_8_21_14_2_50_51_7</name>
    <dbReference type="NCBI Taxonomy" id="1974613"/>
    <lineage>
        <taxon>Bacteria</taxon>
        <taxon>Candidatus Kaiseribacteriota</taxon>
    </lineage>
</organism>
<reference evidence="2" key="1">
    <citation type="submission" date="2017-09" db="EMBL/GenBank/DDBJ databases">
        <title>Depth-based differentiation of microbial function through sediment-hosted aquifers and enrichment of novel symbionts in the deep terrestrial subsurface.</title>
        <authorList>
            <person name="Probst A.J."/>
            <person name="Ladd B."/>
            <person name="Jarett J.K."/>
            <person name="Geller-Mcgrath D.E."/>
            <person name="Sieber C.M.K."/>
            <person name="Emerson J.B."/>
            <person name="Anantharaman K."/>
            <person name="Thomas B.C."/>
            <person name="Malmstrom R."/>
            <person name="Stieglmeier M."/>
            <person name="Klingl A."/>
            <person name="Woyke T."/>
            <person name="Ryan C.M."/>
            <person name="Banfield J.F."/>
        </authorList>
    </citation>
    <scope>NUCLEOTIDE SEQUENCE [LARGE SCALE GENOMIC DNA]</scope>
</reference>